<proteinExistence type="predicted"/>
<comment type="caution">
    <text evidence="3">The sequence shown here is derived from an EMBL/GenBank/DDBJ whole genome shotgun (WGS) entry which is preliminary data.</text>
</comment>
<feature type="compositionally biased region" description="Polar residues" evidence="2">
    <location>
        <begin position="457"/>
        <end position="471"/>
    </location>
</feature>
<dbReference type="SMART" id="SM00028">
    <property type="entry name" value="TPR"/>
    <property type="match status" value="5"/>
</dbReference>
<evidence type="ECO:0000256" key="2">
    <source>
        <dbReference type="SAM" id="MobiDB-lite"/>
    </source>
</evidence>
<protein>
    <submittedName>
        <fullName evidence="3">Gliding motility protein</fullName>
    </submittedName>
</protein>
<dbReference type="EMBL" id="SMFO01000001">
    <property type="protein sequence ID" value="TDE06772.1"/>
    <property type="molecule type" value="Genomic_DNA"/>
</dbReference>
<dbReference type="PROSITE" id="PS51257">
    <property type="entry name" value="PROKAR_LIPOPROTEIN"/>
    <property type="match status" value="1"/>
</dbReference>
<name>A0A4R5D0N8_9FLAO</name>
<evidence type="ECO:0000313" key="4">
    <source>
        <dbReference type="Proteomes" id="UP000294597"/>
    </source>
</evidence>
<dbReference type="PROSITE" id="PS50005">
    <property type="entry name" value="TPR"/>
    <property type="match status" value="1"/>
</dbReference>
<dbReference type="SUPFAM" id="SSF48452">
    <property type="entry name" value="TPR-like"/>
    <property type="match status" value="1"/>
</dbReference>
<dbReference type="Proteomes" id="UP000294597">
    <property type="component" value="Unassembled WGS sequence"/>
</dbReference>
<dbReference type="AlphaFoldDB" id="A0A4R5D0N8"/>
<feature type="region of interest" description="Disordered" evidence="2">
    <location>
        <begin position="444"/>
        <end position="478"/>
    </location>
</feature>
<keyword evidence="1" id="KW-0802">TPR repeat</keyword>
<dbReference type="InterPro" id="IPR011990">
    <property type="entry name" value="TPR-like_helical_dom_sf"/>
</dbReference>
<reference evidence="3 4" key="1">
    <citation type="submission" date="2019-03" db="EMBL/GenBank/DDBJ databases">
        <title>Flavobacterium TSA-D2 sp. nov., isolated from arctic soil.</title>
        <authorList>
            <person name="Chaudhary D.K."/>
        </authorList>
    </citation>
    <scope>NUCLEOTIDE SEQUENCE [LARGE SCALE GENOMIC DNA]</scope>
    <source>
        <strain evidence="3 4">TSA-D2</strain>
    </source>
</reference>
<evidence type="ECO:0000256" key="1">
    <source>
        <dbReference type="PROSITE-ProRule" id="PRU00339"/>
    </source>
</evidence>
<feature type="repeat" description="TPR" evidence="1">
    <location>
        <begin position="231"/>
        <end position="264"/>
    </location>
</feature>
<keyword evidence="4" id="KW-1185">Reference proteome</keyword>
<sequence>MKTNIFKYTIPLGFLCFVVACSTRNNSFLSRNSHALSTKYNILYNGGIGLDKGIQGIEGNNKDNFWKRLPIERMQINDDFTSAEKTKNSDFELAETKATKAIQKHSMNIDGKERNYQIDEAYLLLGKARYYDQRFIPALDAFNYILYKYPNSSRIYEAKIWSGKTNMRLGNDALVVNNMTTLLKEQKLKSQVVADVNALLSEAYLNLEEKDSALYNLKLAEKFSKKNKEKARYRFILGQLYEELGKKDSAIYSYESVIKMNRKSERKYVIQAQARKAQLFDYQNGDTTAFVKTYKKLIADRENRPFLDVLNYEMGVFYDKQDNQKKALNFYNFSLDKAGDDKYLVASNYRNIANMYFRKAEYPVAAKYYDSTLTNLNLKTREFVQIQKVRKDLDEVILYEDIASRNDSILRIVSMSEAGRISYFENYIDTLKKKDEAKRILEEKLKEKQDNRERNNKTVSNEPAVSAQNSEPRSPFAPPAISASNAPASVFYFYNPTTVSYGKLEFKKIWGNRSSEGNWRLSSTAKSTEVSKDDLNTNPEIQEEQLIEEEVLIVEEYTSGFYLKQLPSKQTSIDSIAKERNTAYYQLGVIYKEKFKEYELASNRLEQLLQNSPEEKLILPTMYNLYKIYQITNSSKAAAMKDRINSQYPNSRYAQIINKTNLEGPALSDSPEEAYDKLYKRYENEEFLVVLEQSDEMINQFSGDEIVSKFEFLKANTLGKLKGLKAYKNALQFVVDNYPNSEEGKKAQEILKDQIPFLEKLELTTAESKNWKILYRVPASDVNSTKLVEEKIKKLTSIASYKDLSYSVDEYSGTENLIVIHGINSEEYARNISTTLREKNDFKVVVPAIILSNENYKIIQIKKNLDVYSGLKKE</sequence>
<dbReference type="InterPro" id="IPR019734">
    <property type="entry name" value="TPR_rpt"/>
</dbReference>
<feature type="compositionally biased region" description="Basic and acidic residues" evidence="2">
    <location>
        <begin position="444"/>
        <end position="456"/>
    </location>
</feature>
<organism evidence="3 4">
    <name type="scientific">Flavobacterium hiemivividum</name>
    <dbReference type="NCBI Taxonomy" id="2541734"/>
    <lineage>
        <taxon>Bacteria</taxon>
        <taxon>Pseudomonadati</taxon>
        <taxon>Bacteroidota</taxon>
        <taxon>Flavobacteriia</taxon>
        <taxon>Flavobacteriales</taxon>
        <taxon>Flavobacteriaceae</taxon>
        <taxon>Flavobacterium</taxon>
    </lineage>
</organism>
<dbReference type="RefSeq" id="WP_132109277.1">
    <property type="nucleotide sequence ID" value="NZ_SMFO01000001.1"/>
</dbReference>
<accession>A0A4R5D0N8</accession>
<evidence type="ECO:0000313" key="3">
    <source>
        <dbReference type="EMBL" id="TDE06772.1"/>
    </source>
</evidence>
<dbReference type="Gene3D" id="1.25.40.10">
    <property type="entry name" value="Tetratricopeptide repeat domain"/>
    <property type="match status" value="4"/>
</dbReference>
<gene>
    <name evidence="3" type="ORF">E0F98_03915</name>
</gene>